<evidence type="ECO:0008006" key="5">
    <source>
        <dbReference type="Google" id="ProtNLM"/>
    </source>
</evidence>
<evidence type="ECO:0000256" key="2">
    <source>
        <dbReference type="SAM" id="Phobius"/>
    </source>
</evidence>
<keyword evidence="2" id="KW-0472">Membrane</keyword>
<dbReference type="PANTHER" id="PTHR40407:SF1">
    <property type="entry name" value="HEPARAN-ALPHA-GLUCOSAMINIDE N-ACETYLTRANSFERASE CATALYTIC DOMAIN-CONTAINING PROTEIN"/>
    <property type="match status" value="1"/>
</dbReference>
<sequence>MASSTSSTSLRANGYRYDSISNSNTSSQVEAPITRSTSPSLAKPTTRLLAPDLQRGLLMAIMAMDHLALGINTWQHGTNIDGETDGIIVRRWNFTTAYIVRTFTHFCAPGFMFLLGMGVVFLSRSRTRLGWSAGRMIHYYAMRGFILTAVTVLWGFLWSGGQLWFMNMVLFALGLNYFLAGMLWLTMNETENWLADVLERCLLMLDKRTGIVYGRWNDDSDDEQGGVSQPLLQGQRHTARESERATTASSLSWHIHNSILAILSVITIWWNIWLSENHGHCSIETESPDNLSTPKNPFLSIWFWPVMGDHVMSNFPPLAWLSFAILGLLYGRILSARKWTTSAIVMGHVAIGVIFSIIFVGTRLLRIGNLSEDCLHTPAQHDQTMKENPYLASPASFFYIVKYPPDVAFWAFTMAGNLFLLAAFSSIPAHIAQRFSLLLSYGTSSLFFYVAHICIVMSPLGQLMIKIFGQETDHASPTNPGNNMGISNLFIYFALWLALLLIMWPACHYYSRFKSTKHADSLWRFF</sequence>
<evidence type="ECO:0000256" key="1">
    <source>
        <dbReference type="SAM" id="MobiDB-lite"/>
    </source>
</evidence>
<evidence type="ECO:0000313" key="3">
    <source>
        <dbReference type="EMBL" id="PTB43863.1"/>
    </source>
</evidence>
<evidence type="ECO:0000313" key="4">
    <source>
        <dbReference type="Proteomes" id="UP000240493"/>
    </source>
</evidence>
<feature type="compositionally biased region" description="Polar residues" evidence="1">
    <location>
        <begin position="21"/>
        <end position="40"/>
    </location>
</feature>
<dbReference type="STRING" id="1042311.A0A2T3ZGF3"/>
<name>A0A2T3ZGF3_TRIA4</name>
<feature type="transmembrane region" description="Helical" evidence="2">
    <location>
        <begin position="103"/>
        <end position="125"/>
    </location>
</feature>
<organism evidence="3 4">
    <name type="scientific">Trichoderma asperellum (strain ATCC 204424 / CBS 433.97 / NBRC 101777)</name>
    <dbReference type="NCBI Taxonomy" id="1042311"/>
    <lineage>
        <taxon>Eukaryota</taxon>
        <taxon>Fungi</taxon>
        <taxon>Dikarya</taxon>
        <taxon>Ascomycota</taxon>
        <taxon>Pezizomycotina</taxon>
        <taxon>Sordariomycetes</taxon>
        <taxon>Hypocreomycetidae</taxon>
        <taxon>Hypocreales</taxon>
        <taxon>Hypocreaceae</taxon>
        <taxon>Trichoderma</taxon>
    </lineage>
</organism>
<feature type="transmembrane region" description="Helical" evidence="2">
    <location>
        <begin position="446"/>
        <end position="469"/>
    </location>
</feature>
<dbReference type="OrthoDB" id="2505607at2759"/>
<gene>
    <name evidence="3" type="ORF">M441DRAFT_87003</name>
</gene>
<feature type="transmembrane region" description="Helical" evidence="2">
    <location>
        <begin position="311"/>
        <end position="331"/>
    </location>
</feature>
<keyword evidence="2" id="KW-1133">Transmembrane helix</keyword>
<feature type="transmembrane region" description="Helical" evidence="2">
    <location>
        <begin position="137"/>
        <end position="157"/>
    </location>
</feature>
<dbReference type="AlphaFoldDB" id="A0A2T3ZGF3"/>
<dbReference type="PANTHER" id="PTHR40407">
    <property type="entry name" value="MEMBRANE PROTEIN-LIKE PROTEIN"/>
    <property type="match status" value="1"/>
</dbReference>
<dbReference type="Proteomes" id="UP000240493">
    <property type="component" value="Unassembled WGS sequence"/>
</dbReference>
<protein>
    <recommendedName>
        <fullName evidence="5">Heparan-alpha-glucosaminide N-acetyltransferase catalytic domain-containing protein</fullName>
    </recommendedName>
</protein>
<accession>A0A2T3ZGF3</accession>
<feature type="transmembrane region" description="Helical" evidence="2">
    <location>
        <begin position="489"/>
        <end position="507"/>
    </location>
</feature>
<feature type="transmembrane region" description="Helical" evidence="2">
    <location>
        <begin position="407"/>
        <end position="425"/>
    </location>
</feature>
<dbReference type="EMBL" id="KZ679258">
    <property type="protein sequence ID" value="PTB43863.1"/>
    <property type="molecule type" value="Genomic_DNA"/>
</dbReference>
<feature type="region of interest" description="Disordered" evidence="1">
    <location>
        <begin position="21"/>
        <end position="42"/>
    </location>
</feature>
<keyword evidence="4" id="KW-1185">Reference proteome</keyword>
<feature type="transmembrane region" description="Helical" evidence="2">
    <location>
        <begin position="343"/>
        <end position="362"/>
    </location>
</feature>
<proteinExistence type="predicted"/>
<feature type="transmembrane region" description="Helical" evidence="2">
    <location>
        <begin position="251"/>
        <end position="270"/>
    </location>
</feature>
<keyword evidence="2" id="KW-0812">Transmembrane</keyword>
<reference evidence="3 4" key="1">
    <citation type="submission" date="2016-07" db="EMBL/GenBank/DDBJ databases">
        <title>Multiple horizontal gene transfer events from other fungi enriched the ability of initially mycotrophic Trichoderma (Ascomycota) to feed on dead plant biomass.</title>
        <authorList>
            <consortium name="DOE Joint Genome Institute"/>
            <person name="Aerts A."/>
            <person name="Atanasova L."/>
            <person name="Chenthamara K."/>
            <person name="Zhang J."/>
            <person name="Grujic M."/>
            <person name="Henrissat B."/>
            <person name="Kuo A."/>
            <person name="Salamov A."/>
            <person name="Lipzen A."/>
            <person name="Labutti K."/>
            <person name="Barry K."/>
            <person name="Miao Y."/>
            <person name="Rahimi M.J."/>
            <person name="Shen Q."/>
            <person name="Grigoriev I.V."/>
            <person name="Kubicek C.P."/>
            <person name="Druzhinina I.S."/>
        </authorList>
    </citation>
    <scope>NUCLEOTIDE SEQUENCE [LARGE SCALE GENOMIC DNA]</scope>
    <source>
        <strain evidence="3 4">CBS 433.97</strain>
    </source>
</reference>
<feature type="transmembrane region" description="Helical" evidence="2">
    <location>
        <begin position="163"/>
        <end position="185"/>
    </location>
</feature>